<dbReference type="InterPro" id="IPR019318">
    <property type="entry name" value="Gua_nucleotide_exch_fac_Ric8"/>
</dbReference>
<dbReference type="Pfam" id="PF10165">
    <property type="entry name" value="Ric8"/>
    <property type="match status" value="1"/>
</dbReference>
<feature type="compositionally biased region" description="Low complexity" evidence="4">
    <location>
        <begin position="384"/>
        <end position="399"/>
    </location>
</feature>
<feature type="region of interest" description="Disordered" evidence="4">
    <location>
        <begin position="576"/>
        <end position="638"/>
    </location>
</feature>
<evidence type="ECO:0000256" key="3">
    <source>
        <dbReference type="ARBA" id="ARBA00023186"/>
    </source>
</evidence>
<feature type="compositionally biased region" description="Polar residues" evidence="4">
    <location>
        <begin position="576"/>
        <end position="595"/>
    </location>
</feature>
<feature type="region of interest" description="Disordered" evidence="4">
    <location>
        <begin position="352"/>
        <end position="413"/>
    </location>
</feature>
<feature type="compositionally biased region" description="Basic and acidic residues" evidence="4">
    <location>
        <begin position="696"/>
        <end position="715"/>
    </location>
</feature>
<dbReference type="EMBL" id="KI894032">
    <property type="protein sequence ID" value="OBR84218.1"/>
    <property type="molecule type" value="Genomic_DNA"/>
</dbReference>
<dbReference type="AlphaFoldDB" id="A0A1A6A2D2"/>
<keyword evidence="3" id="KW-0143">Chaperone</keyword>
<dbReference type="VEuPathDB" id="FungiDB:I303_05075"/>
<dbReference type="OrthoDB" id="5585685at2759"/>
<evidence type="ECO:0000256" key="4">
    <source>
        <dbReference type="SAM" id="MobiDB-lite"/>
    </source>
</evidence>
<reference evidence="5" key="1">
    <citation type="submission" date="2013-07" db="EMBL/GenBank/DDBJ databases">
        <title>The Genome Sequence of Cryptococcus dejecticola CBS10117.</title>
        <authorList>
            <consortium name="The Broad Institute Genome Sequencing Platform"/>
            <person name="Cuomo C."/>
            <person name="Litvintseva A."/>
            <person name="Chen Y."/>
            <person name="Heitman J."/>
            <person name="Sun S."/>
            <person name="Springer D."/>
            <person name="Dromer F."/>
            <person name="Young S.K."/>
            <person name="Zeng Q."/>
            <person name="Gargeya S."/>
            <person name="Fitzgerald M."/>
            <person name="Abouelleil A."/>
            <person name="Alvarado L."/>
            <person name="Berlin A.M."/>
            <person name="Chapman S.B."/>
            <person name="Dewar J."/>
            <person name="Goldberg J."/>
            <person name="Griggs A."/>
            <person name="Gujja S."/>
            <person name="Hansen M."/>
            <person name="Howarth C."/>
            <person name="Imamovic A."/>
            <person name="Larimer J."/>
            <person name="McCowan C."/>
            <person name="Murphy C."/>
            <person name="Pearson M."/>
            <person name="Priest M."/>
            <person name="Roberts A."/>
            <person name="Saif S."/>
            <person name="Shea T."/>
            <person name="Sykes S."/>
            <person name="Wortman J."/>
            <person name="Nusbaum C."/>
            <person name="Birren B."/>
        </authorList>
    </citation>
    <scope>NUCLEOTIDE SEQUENCE [LARGE SCALE GENOMIC DNA]</scope>
    <source>
        <strain evidence="5">CBS 10117</strain>
    </source>
</reference>
<sequence length="727" mass="79929">MSSSRPLLASSYSGIPKRGEALDAVRRDLTSVNNALPTQIHPTERGLFLEAILDDLSDKDNAPWTIWPQDAVYILALTAVKSLGRNPVGSESLLSTEFFPVLLHHSGLPFASSFSPDRPPPVPYSAPAREALKILANVLVLHEQGRSLFASSGGAKAVARALAGKDAKEERVVYDKEEDHLERLFLLGRLGFLVTIERPRAVGVMVDTEGTVESLVHVSPHLSTPLFLHGYIHLTCLQPIPPNHMALSELLKLTNNTIRFYPYSQPSTDKTSQSGEEQWDEIFDPLLYPILCQLYNIPFIDISPPLSHALHSLLSIPFLPRLLPTWYSVPIPSSPRVASPTSSVKNLLNRLSNMSTHPNSHHKKSSTSMSSGDGLIPPNHRKTPSPSSSRRSSGSSSTGKPAIPPPHTQDPSAFPTRLIRIFDNFFDTYIPWPKKPDDGLPQGLVLDEMLPPLLLLLTRAVAGSEPIRLHLKETLLPANLDRSPEAGPLEARKGTLGNILRLMGCAGHPQSKTTAGELMWAICKNDAADLCVEIGYGNAAGLLFQKGLAGPLEAKIEEIPADRPNLLPTSSLRHSETSINIQPATPTVPTHSTKQGAGPNRSLEQDRNPITALSASASASTSDSVDLDEMTEEEKEREAERLFVLFDRLEKNPVISMKSNDDSEGRGEEGKVNMMDLMRDKLNSGQFASEDEHDEEKERSRLLEEGKKDEEEALREIEEYKRRIGKK</sequence>
<evidence type="ECO:0000256" key="1">
    <source>
        <dbReference type="ARBA" id="ARBA00009049"/>
    </source>
</evidence>
<evidence type="ECO:0000313" key="5">
    <source>
        <dbReference type="EMBL" id="OBR84218.1"/>
    </source>
</evidence>
<dbReference type="GO" id="GO:0001965">
    <property type="term" value="F:G-protein alpha-subunit binding"/>
    <property type="evidence" value="ECO:0007669"/>
    <property type="project" value="TreeGrafter"/>
</dbReference>
<comment type="similarity">
    <text evidence="1">Belongs to the synembryn family.</text>
</comment>
<dbReference type="GO" id="GO:0007186">
    <property type="term" value="P:G protein-coupled receptor signaling pathway"/>
    <property type="evidence" value="ECO:0007669"/>
    <property type="project" value="TreeGrafter"/>
</dbReference>
<dbReference type="PANTHER" id="PTHR12425:SF5">
    <property type="entry name" value="SYNEMBRYN"/>
    <property type="match status" value="1"/>
</dbReference>
<dbReference type="GO" id="GO:0005085">
    <property type="term" value="F:guanyl-nucleotide exchange factor activity"/>
    <property type="evidence" value="ECO:0007669"/>
    <property type="project" value="UniProtKB-KW"/>
</dbReference>
<name>A0A1A6A2D2_9TREE</name>
<dbReference type="STRING" id="1296121.A0A1A6A2D2"/>
<protein>
    <submittedName>
        <fullName evidence="5">Uncharacterized protein</fullName>
    </submittedName>
</protein>
<proteinExistence type="inferred from homology"/>
<gene>
    <name evidence="5" type="ORF">I303_05075</name>
</gene>
<organism evidence="5">
    <name type="scientific">Kwoniella dejecticola CBS 10117</name>
    <dbReference type="NCBI Taxonomy" id="1296121"/>
    <lineage>
        <taxon>Eukaryota</taxon>
        <taxon>Fungi</taxon>
        <taxon>Dikarya</taxon>
        <taxon>Basidiomycota</taxon>
        <taxon>Agaricomycotina</taxon>
        <taxon>Tremellomycetes</taxon>
        <taxon>Tremellales</taxon>
        <taxon>Cryptococcaceae</taxon>
        <taxon>Kwoniella</taxon>
    </lineage>
</organism>
<dbReference type="GO" id="GO:0005737">
    <property type="term" value="C:cytoplasm"/>
    <property type="evidence" value="ECO:0007669"/>
    <property type="project" value="TreeGrafter"/>
</dbReference>
<accession>A0A1A6A2D2</accession>
<keyword evidence="2" id="KW-0344">Guanine-nucleotide releasing factor</keyword>
<evidence type="ECO:0000256" key="2">
    <source>
        <dbReference type="ARBA" id="ARBA00022658"/>
    </source>
</evidence>
<dbReference type="PANTHER" id="PTHR12425">
    <property type="entry name" value="SYNEMBRYN"/>
    <property type="match status" value="1"/>
</dbReference>
<feature type="compositionally biased region" description="Low complexity" evidence="4">
    <location>
        <begin position="611"/>
        <end position="624"/>
    </location>
</feature>
<feature type="region of interest" description="Disordered" evidence="4">
    <location>
        <begin position="681"/>
        <end position="715"/>
    </location>
</feature>